<gene>
    <name evidence="11" type="primary">cas3</name>
    <name evidence="11" type="ORF">J9B83_00660</name>
</gene>
<comment type="similarity">
    <text evidence="2">In the central section; belongs to the CRISPR-associated helicase Cas3 family.</text>
</comment>
<dbReference type="NCBIfam" id="TIGR01596">
    <property type="entry name" value="cas3_HD"/>
    <property type="match status" value="1"/>
</dbReference>
<reference evidence="12" key="2">
    <citation type="submission" date="2023-07" db="EMBL/GenBank/DDBJ databases">
        <title>Marinomonas vulgaris A79, complete genome.</title>
        <authorList>
            <person name="Ying J.-J."/>
        </authorList>
    </citation>
    <scope>NUCLEOTIDE SEQUENCE [LARGE SCALE GENOMIC DNA]</scope>
    <source>
        <strain evidence="12">A79</strain>
    </source>
</reference>
<dbReference type="Pfam" id="PF00270">
    <property type="entry name" value="DEAD"/>
    <property type="match status" value="1"/>
</dbReference>
<evidence type="ECO:0000256" key="4">
    <source>
        <dbReference type="ARBA" id="ARBA00022723"/>
    </source>
</evidence>
<dbReference type="InterPro" id="IPR006483">
    <property type="entry name" value="CRISPR-assoc_Cas3_HD"/>
</dbReference>
<keyword evidence="5" id="KW-0547">Nucleotide-binding</keyword>
<evidence type="ECO:0000256" key="3">
    <source>
        <dbReference type="ARBA" id="ARBA00022722"/>
    </source>
</evidence>
<evidence type="ECO:0000256" key="7">
    <source>
        <dbReference type="ARBA" id="ARBA00022806"/>
    </source>
</evidence>
<dbReference type="InterPro" id="IPR006474">
    <property type="entry name" value="Helicase_Cas3_CRISPR-ass_core"/>
</dbReference>
<dbReference type="InterPro" id="IPR014001">
    <property type="entry name" value="Helicase_ATP-bd"/>
</dbReference>
<feature type="domain" description="HD Cas3-type" evidence="10">
    <location>
        <begin position="24"/>
        <end position="228"/>
    </location>
</feature>
<evidence type="ECO:0000256" key="6">
    <source>
        <dbReference type="ARBA" id="ARBA00022801"/>
    </source>
</evidence>
<dbReference type="Pfam" id="PF22590">
    <property type="entry name" value="Cas3-like_C_2"/>
    <property type="match status" value="1"/>
</dbReference>
<evidence type="ECO:0000313" key="12">
    <source>
        <dbReference type="Proteomes" id="UP000679722"/>
    </source>
</evidence>
<evidence type="ECO:0000256" key="1">
    <source>
        <dbReference type="ARBA" id="ARBA00006847"/>
    </source>
</evidence>
<dbReference type="PROSITE" id="PS51643">
    <property type="entry name" value="HD_CAS3"/>
    <property type="match status" value="1"/>
</dbReference>
<dbReference type="Gene3D" id="1.10.3210.30">
    <property type="match status" value="1"/>
</dbReference>
<keyword evidence="8" id="KW-0067">ATP-binding</keyword>
<evidence type="ECO:0000256" key="8">
    <source>
        <dbReference type="ARBA" id="ARBA00022840"/>
    </source>
</evidence>
<dbReference type="InterPro" id="IPR038257">
    <property type="entry name" value="CRISPR-assoc_Cas3_HD_sf"/>
</dbReference>
<dbReference type="PANTHER" id="PTHR47963:SF9">
    <property type="entry name" value="CRISPR-ASSOCIATED ENDONUCLEASE_HELICASE CAS3"/>
    <property type="match status" value="1"/>
</dbReference>
<dbReference type="InterPro" id="IPR011545">
    <property type="entry name" value="DEAD/DEAH_box_helicase_dom"/>
</dbReference>
<protein>
    <submittedName>
        <fullName evidence="11">CRISPR-associated helicase Cas3</fullName>
    </submittedName>
</protein>
<dbReference type="SUPFAM" id="SSF52540">
    <property type="entry name" value="P-loop containing nucleoside triphosphate hydrolases"/>
    <property type="match status" value="1"/>
</dbReference>
<keyword evidence="6" id="KW-0378">Hydrolase</keyword>
<dbReference type="RefSeq" id="WP_211534744.1">
    <property type="nucleotide sequence ID" value="NZ_JAGSSV010000001.1"/>
</dbReference>
<evidence type="ECO:0000313" key="11">
    <source>
        <dbReference type="EMBL" id="MBR7887434.1"/>
    </source>
</evidence>
<dbReference type="PANTHER" id="PTHR47963">
    <property type="entry name" value="DEAD-BOX ATP-DEPENDENT RNA HELICASE 47, MITOCHONDRIAL"/>
    <property type="match status" value="1"/>
</dbReference>
<keyword evidence="7" id="KW-0347">Helicase</keyword>
<evidence type="ECO:0000256" key="5">
    <source>
        <dbReference type="ARBA" id="ARBA00022741"/>
    </source>
</evidence>
<dbReference type="EMBL" id="JAGSSV010000001">
    <property type="protein sequence ID" value="MBR7887434.1"/>
    <property type="molecule type" value="Genomic_DNA"/>
</dbReference>
<keyword evidence="4" id="KW-0479">Metal-binding</keyword>
<organism evidence="11 12">
    <name type="scientific">Marinomonas vulgaris</name>
    <dbReference type="NCBI Taxonomy" id="2823372"/>
    <lineage>
        <taxon>Bacteria</taxon>
        <taxon>Pseudomonadati</taxon>
        <taxon>Pseudomonadota</taxon>
        <taxon>Gammaproteobacteria</taxon>
        <taxon>Oceanospirillales</taxon>
        <taxon>Oceanospirillaceae</taxon>
        <taxon>Marinomonas</taxon>
    </lineage>
</organism>
<dbReference type="InterPro" id="IPR027417">
    <property type="entry name" value="P-loop_NTPase"/>
</dbReference>
<evidence type="ECO:0000256" key="2">
    <source>
        <dbReference type="ARBA" id="ARBA00009046"/>
    </source>
</evidence>
<dbReference type="InterPro" id="IPR050547">
    <property type="entry name" value="DEAD_box_RNA_helicases"/>
</dbReference>
<name>A0ABS5H7Y1_9GAMM</name>
<dbReference type="Proteomes" id="UP000679722">
    <property type="component" value="Unassembled WGS sequence"/>
</dbReference>
<comment type="caution">
    <text evidence="11">The sequence shown here is derived from an EMBL/GenBank/DDBJ whole genome shotgun (WGS) entry which is preliminary data.</text>
</comment>
<proteinExistence type="inferred from homology"/>
<dbReference type="SMART" id="SM00487">
    <property type="entry name" value="DEXDc"/>
    <property type="match status" value="1"/>
</dbReference>
<evidence type="ECO:0000259" key="10">
    <source>
        <dbReference type="PROSITE" id="PS51643"/>
    </source>
</evidence>
<dbReference type="CDD" id="cd09641">
    <property type="entry name" value="Cas3''_I"/>
    <property type="match status" value="1"/>
</dbReference>
<comment type="similarity">
    <text evidence="1">In the N-terminal section; belongs to the CRISPR-associated nuclease Cas3-HD family.</text>
</comment>
<dbReference type="Gene3D" id="3.40.50.300">
    <property type="entry name" value="P-loop containing nucleotide triphosphate hydrolases"/>
    <property type="match status" value="2"/>
</dbReference>
<dbReference type="NCBIfam" id="TIGR01587">
    <property type="entry name" value="cas3_core"/>
    <property type="match status" value="1"/>
</dbReference>
<keyword evidence="3" id="KW-0540">Nuclease</keyword>
<accession>A0ABS5H7Y1</accession>
<evidence type="ECO:0000256" key="9">
    <source>
        <dbReference type="ARBA" id="ARBA00023118"/>
    </source>
</evidence>
<dbReference type="InterPro" id="IPR054712">
    <property type="entry name" value="Cas3-like_dom"/>
</dbReference>
<keyword evidence="12" id="KW-1185">Reference proteome</keyword>
<dbReference type="Pfam" id="PF18019">
    <property type="entry name" value="Cas3_HD"/>
    <property type="match status" value="1"/>
</dbReference>
<keyword evidence="9" id="KW-0051">Antiviral defense</keyword>
<sequence>MQETTLASYFYYWGKAQKQELDFKGDSYHLLPYHSLDVAAVGVEYLSQHDSLSRFFCEQLDCSREDWLNWAGFWLALHDLGKFSEAFQSQKPELFEQLQGREPNSEKPYSERHDSLGQWYWNDRLADQVIDDGWFIDGQQSSLDCWVRAVTGHHGQPPKASPSNSPSDDYFSKKDRKAIQAFTEELQTLFLTDGAKELCLQLTPIQFESISKALSWWFTGVAVLADWLGSNTDYFPYQGKAIPMQKYWAEAQVNAKKALAKSGVVPSDIKRGLSFNDLFPVIHTASPLQQWAIKVDIQKTPQIFLLEDVTGAGKTEAAITLAYRLMESGNTDGFFVALPTMATANAMYERVSNVYSKLFVDDANLVLAHGSRNLVDDFAKTIIQASKPENDSEQKDETASARCTAWLADHNKRALLAQVGVGTIDQALLGVLHSKHQSLRLLGLFGKVLIVDEVHACDAYMQGVLEVLLEFHARAGGSVILLSATLPVHMKQKLLGAYAKGRNALCPVISEQAYPLATWWQAINTNQLHQEPLATREAVTRTVAVNYQHDMAQVKNAVLAALNAGQCVCWIRNTIADALEAHTLFTNEIPTANITLFHARFCLSDRLDAEELVLHKFGKSSTHALRKGRLVIATQVIEQSLDVDFDLLMSDLAPIDRLVQRAGRLRRHSRDVQGNRLLAEGAADQRGEPCLWVYAPAWTNEPSAAWVQDVLPKAGFVYPDHGQLWLTAKALQSGSFTMPHDARHLIESVFGDDSQIPKGLQQANLTVQGQQMADASHAKNNTLTLVSGYKRGDVMDWWSEAKTPSRLGEQSINVVLARWENERLVPWVKRNHSWAYSTVKITERLMAKAQLPATVNQLVEYNRALESLPDKGKWSLLLPLEQNSSGNWVAQAWTSDLNKAAQLLTWEYSVQTGLQMVSENNYKGAVSE</sequence>
<reference evidence="11 12" key="1">
    <citation type="submission" date="2021-04" db="EMBL/GenBank/DDBJ databases">
        <authorList>
            <person name="Sun C."/>
        </authorList>
    </citation>
    <scope>NUCLEOTIDE SEQUENCE [LARGE SCALE GENOMIC DNA]</scope>
    <source>
        <strain evidence="11 12">A79</strain>
    </source>
</reference>